<proteinExistence type="predicted"/>
<organism evidence="2 3">
    <name type="scientific">Gleimia hominis</name>
    <dbReference type="NCBI Taxonomy" id="595468"/>
    <lineage>
        <taxon>Bacteria</taxon>
        <taxon>Bacillati</taxon>
        <taxon>Actinomycetota</taxon>
        <taxon>Actinomycetes</taxon>
        <taxon>Actinomycetales</taxon>
        <taxon>Actinomycetaceae</taxon>
        <taxon>Gleimia</taxon>
    </lineage>
</organism>
<evidence type="ECO:0000256" key="1">
    <source>
        <dbReference type="SAM" id="MobiDB-lite"/>
    </source>
</evidence>
<reference evidence="2 3" key="1">
    <citation type="submission" date="2023-06" db="EMBL/GenBank/DDBJ databases">
        <title>Draft genome sequence of Gleimia hominis type strain CCUG 57540T.</title>
        <authorList>
            <person name="Salva-Serra F."/>
            <person name="Cardew S."/>
            <person name="Jensie Markopoulos S."/>
            <person name="Ohlen M."/>
            <person name="Inganas E."/>
            <person name="Svensson-Stadler L."/>
            <person name="Moore E.R.B."/>
        </authorList>
    </citation>
    <scope>NUCLEOTIDE SEQUENCE [LARGE SCALE GENOMIC DNA]</scope>
    <source>
        <strain evidence="2 3">CCUG 57540</strain>
    </source>
</reference>
<evidence type="ECO:0000313" key="3">
    <source>
        <dbReference type="Proteomes" id="UP001247542"/>
    </source>
</evidence>
<protein>
    <submittedName>
        <fullName evidence="2">RNA polymerase-binding protein RbpA</fullName>
    </submittedName>
</protein>
<evidence type="ECO:0000313" key="2">
    <source>
        <dbReference type="EMBL" id="MDT3767619.1"/>
    </source>
</evidence>
<dbReference type="RefSeq" id="WP_313273336.1">
    <property type="nucleotide sequence ID" value="NZ_JASXSX010000001.1"/>
</dbReference>
<sequence length="137" mass="14515">MTTVRYRADALFSVPSTVDCATCFQLASRSRAGSGTAEVSHASAEVSHSSAEVPNASAEVSHASAASPASDVNPACVRERTSGAEPECGNDASGCKETQSELADRHWQTLRERRGEAQADQILARALQQLRNRAQAQ</sequence>
<dbReference type="Pfam" id="PF13397">
    <property type="entry name" value="RbpA"/>
    <property type="match status" value="1"/>
</dbReference>
<dbReference type="InterPro" id="IPR025182">
    <property type="entry name" value="RNApol-bd_RbpA"/>
</dbReference>
<feature type="compositionally biased region" description="Low complexity" evidence="1">
    <location>
        <begin position="37"/>
        <end position="70"/>
    </location>
</feature>
<gene>
    <name evidence="2" type="ORF">QS713_06025</name>
</gene>
<feature type="region of interest" description="Disordered" evidence="1">
    <location>
        <begin position="34"/>
        <end position="100"/>
    </location>
</feature>
<dbReference type="EMBL" id="JASXSX010000001">
    <property type="protein sequence ID" value="MDT3767619.1"/>
    <property type="molecule type" value="Genomic_DNA"/>
</dbReference>
<accession>A0ABU3IB62</accession>
<dbReference type="Proteomes" id="UP001247542">
    <property type="component" value="Unassembled WGS sequence"/>
</dbReference>
<comment type="caution">
    <text evidence="2">The sequence shown here is derived from an EMBL/GenBank/DDBJ whole genome shotgun (WGS) entry which is preliminary data.</text>
</comment>
<name>A0ABU3IB62_9ACTO</name>
<keyword evidence="3" id="KW-1185">Reference proteome</keyword>